<reference evidence="3 4" key="1">
    <citation type="journal article" date="2007" name="PLoS Genet.">
        <title>Patterns and implications of gene gain and loss in the evolution of Prochlorococcus.</title>
        <authorList>
            <person name="Kettler G.C."/>
            <person name="Martiny A.C."/>
            <person name="Huang K."/>
            <person name="Zucker J."/>
            <person name="Coleman M.L."/>
            <person name="Rodrigue S."/>
            <person name="Chen F."/>
            <person name="Lapidus A."/>
            <person name="Ferriera S."/>
            <person name="Johnson J."/>
            <person name="Steglich C."/>
            <person name="Church G.M."/>
            <person name="Richardson P."/>
            <person name="Chisholm S.W."/>
        </authorList>
    </citation>
    <scope>NUCLEOTIDE SEQUENCE [LARGE SCALE GENOMIC DNA]</scope>
    <source>
        <strain evidence="4">MIT 9211</strain>
    </source>
</reference>
<dbReference type="STRING" id="93059.P9211_03761"/>
<name>A9BDZ7_PROM4</name>
<organism evidence="3 4">
    <name type="scientific">Prochlorococcus marinus (strain MIT 9211)</name>
    <dbReference type="NCBI Taxonomy" id="93059"/>
    <lineage>
        <taxon>Bacteria</taxon>
        <taxon>Bacillati</taxon>
        <taxon>Cyanobacteriota</taxon>
        <taxon>Cyanophyceae</taxon>
        <taxon>Synechococcales</taxon>
        <taxon>Prochlorococcaceae</taxon>
        <taxon>Prochlorococcus</taxon>
    </lineage>
</organism>
<dbReference type="HOGENOM" id="CLU_1371154_0_0_3"/>
<accession>A9BDZ7</accession>
<evidence type="ECO:0000313" key="3">
    <source>
        <dbReference type="EMBL" id="ABX08307.1"/>
    </source>
</evidence>
<proteinExistence type="predicted"/>
<keyword evidence="2" id="KW-0812">Transmembrane</keyword>
<protein>
    <submittedName>
        <fullName evidence="3">Uncharacterized protein</fullName>
    </submittedName>
</protein>
<feature type="compositionally biased region" description="Basic and acidic residues" evidence="1">
    <location>
        <begin position="1"/>
        <end position="13"/>
    </location>
</feature>
<dbReference type="OrthoDB" id="540202at2"/>
<keyword evidence="2" id="KW-1133">Transmembrane helix</keyword>
<dbReference type="RefSeq" id="WP_012194931.1">
    <property type="nucleotide sequence ID" value="NC_009976.1"/>
</dbReference>
<feature type="region of interest" description="Disordered" evidence="1">
    <location>
        <begin position="1"/>
        <end position="24"/>
    </location>
</feature>
<evidence type="ECO:0000256" key="1">
    <source>
        <dbReference type="SAM" id="MobiDB-lite"/>
    </source>
</evidence>
<sequence>MDSKEESNLRKDIVQNIQPEMEDPSSVEAAFSSISLASEETSIDNEVLHLQEEVSVQSDKMLAKGKIEAQSSIHFEDVVKSIESAFPSERPLESAAFPHPRNWLGPRFMAIWSFPIIAINKLREIVNSTNPVRPYQETEYTITKAETIFTASQKVFKGSSPIRFFGPLFLSIWVLPFAITGVVMEILFVGPLKGTSPFG</sequence>
<feature type="transmembrane region" description="Helical" evidence="2">
    <location>
        <begin position="164"/>
        <end position="189"/>
    </location>
</feature>
<gene>
    <name evidence="3" type="ordered locus">P9211_03761</name>
</gene>
<keyword evidence="4" id="KW-1185">Reference proteome</keyword>
<dbReference type="AlphaFoldDB" id="A9BDZ7"/>
<dbReference type="KEGG" id="pmj:P9211_03761"/>
<evidence type="ECO:0000313" key="4">
    <source>
        <dbReference type="Proteomes" id="UP000000788"/>
    </source>
</evidence>
<evidence type="ECO:0000256" key="2">
    <source>
        <dbReference type="SAM" id="Phobius"/>
    </source>
</evidence>
<dbReference type="eggNOG" id="ENOG5030P7Q">
    <property type="taxonomic scope" value="Bacteria"/>
</dbReference>
<dbReference type="Proteomes" id="UP000000788">
    <property type="component" value="Chromosome"/>
</dbReference>
<dbReference type="EMBL" id="CP000878">
    <property type="protein sequence ID" value="ABX08307.1"/>
    <property type="molecule type" value="Genomic_DNA"/>
</dbReference>
<keyword evidence="2" id="KW-0472">Membrane</keyword>